<accession>A0ABP8VWF5</accession>
<comment type="similarity">
    <text evidence="8">Belongs to the P-Pant transferase superfamily. AcpS family.</text>
</comment>
<reference evidence="11" key="1">
    <citation type="journal article" date="2019" name="Int. J. Syst. Evol. Microbiol.">
        <title>The Global Catalogue of Microorganisms (GCM) 10K type strain sequencing project: providing services to taxonomists for standard genome sequencing and annotation.</title>
        <authorList>
            <consortium name="The Broad Institute Genomics Platform"/>
            <consortium name="The Broad Institute Genome Sequencing Center for Infectious Disease"/>
            <person name="Wu L."/>
            <person name="Ma J."/>
        </authorList>
    </citation>
    <scope>NUCLEOTIDE SEQUENCE [LARGE SCALE GENOMIC DNA]</scope>
    <source>
        <strain evidence="11">JCM 18956</strain>
    </source>
</reference>
<keyword evidence="7 8" id="KW-0275">Fatty acid biosynthesis</keyword>
<keyword evidence="5 8" id="KW-0460">Magnesium</keyword>
<keyword evidence="4 8" id="KW-0276">Fatty acid metabolism</keyword>
<evidence type="ECO:0000256" key="2">
    <source>
        <dbReference type="ARBA" id="ARBA00022679"/>
    </source>
</evidence>
<comment type="caution">
    <text evidence="10">The sequence shown here is derived from an EMBL/GenBank/DDBJ whole genome shotgun (WGS) entry which is preliminary data.</text>
</comment>
<dbReference type="EMBL" id="BAABLM010000003">
    <property type="protein sequence ID" value="GAA4673801.1"/>
    <property type="molecule type" value="Genomic_DNA"/>
</dbReference>
<keyword evidence="6 8" id="KW-0443">Lipid metabolism</keyword>
<evidence type="ECO:0000256" key="3">
    <source>
        <dbReference type="ARBA" id="ARBA00022723"/>
    </source>
</evidence>
<gene>
    <name evidence="8" type="primary">acpS</name>
    <name evidence="10" type="ORF">GCM10025780_17690</name>
</gene>
<keyword evidence="11" id="KW-1185">Reference proteome</keyword>
<evidence type="ECO:0000256" key="1">
    <source>
        <dbReference type="ARBA" id="ARBA00022516"/>
    </source>
</evidence>
<sequence>MSIVGIGVDVVDVARFGKALVRTPKLRWRLFTDAELLRDGEERALESLAARFAAKEAFIKAVGGSTGVFWHDMVVRADDQRAPSLVLSGGAAALASSRGATRIHLSLSHDAGIATAFVIAETDGSAGAAISAGGGAS</sequence>
<evidence type="ECO:0000313" key="10">
    <source>
        <dbReference type="EMBL" id="GAA4673801.1"/>
    </source>
</evidence>
<keyword evidence="3 8" id="KW-0479">Metal-binding</keyword>
<feature type="domain" description="4'-phosphopantetheinyl transferase" evidence="9">
    <location>
        <begin position="5"/>
        <end position="96"/>
    </location>
</feature>
<dbReference type="Gene3D" id="3.90.470.20">
    <property type="entry name" value="4'-phosphopantetheinyl transferase domain"/>
    <property type="match status" value="1"/>
</dbReference>
<dbReference type="InterPro" id="IPR004568">
    <property type="entry name" value="Ppantetheine-prot_Trfase_dom"/>
</dbReference>
<keyword evidence="2 8" id="KW-0808">Transferase</keyword>
<dbReference type="NCBIfam" id="NF000832">
    <property type="entry name" value="PRK00070.3-2"/>
    <property type="match status" value="1"/>
</dbReference>
<name>A0ABP8VWF5_9MICO</name>
<evidence type="ECO:0000256" key="6">
    <source>
        <dbReference type="ARBA" id="ARBA00023098"/>
    </source>
</evidence>
<comment type="subcellular location">
    <subcellularLocation>
        <location evidence="8">Cytoplasm</location>
    </subcellularLocation>
</comment>
<keyword evidence="1 8" id="KW-0444">Lipid biosynthesis</keyword>
<dbReference type="NCBIfam" id="TIGR00516">
    <property type="entry name" value="acpS"/>
    <property type="match status" value="1"/>
</dbReference>
<dbReference type="InterPro" id="IPR002582">
    <property type="entry name" value="ACPS"/>
</dbReference>
<feature type="binding site" evidence="8">
    <location>
        <position position="56"/>
    </location>
    <ligand>
        <name>Mg(2+)</name>
        <dbReference type="ChEBI" id="CHEBI:18420"/>
    </ligand>
</feature>
<evidence type="ECO:0000259" key="9">
    <source>
        <dbReference type="Pfam" id="PF01648"/>
    </source>
</evidence>
<proteinExistence type="inferred from homology"/>
<dbReference type="Proteomes" id="UP001501295">
    <property type="component" value="Unassembled WGS sequence"/>
</dbReference>
<keyword evidence="8" id="KW-0963">Cytoplasm</keyword>
<dbReference type="InterPro" id="IPR008278">
    <property type="entry name" value="4-PPantetheinyl_Trfase_dom"/>
</dbReference>
<evidence type="ECO:0000256" key="7">
    <source>
        <dbReference type="ARBA" id="ARBA00023160"/>
    </source>
</evidence>
<dbReference type="SUPFAM" id="SSF56214">
    <property type="entry name" value="4'-phosphopantetheinyl transferase"/>
    <property type="match status" value="1"/>
</dbReference>
<evidence type="ECO:0000256" key="4">
    <source>
        <dbReference type="ARBA" id="ARBA00022832"/>
    </source>
</evidence>
<evidence type="ECO:0000313" key="11">
    <source>
        <dbReference type="Proteomes" id="UP001501295"/>
    </source>
</evidence>
<feature type="binding site" evidence="8">
    <location>
        <position position="9"/>
    </location>
    <ligand>
        <name>Mg(2+)</name>
        <dbReference type="ChEBI" id="CHEBI:18420"/>
    </ligand>
</feature>
<organism evidence="10 11">
    <name type="scientific">Frondihabitans cladoniiphilus</name>
    <dbReference type="NCBI Taxonomy" id="715785"/>
    <lineage>
        <taxon>Bacteria</taxon>
        <taxon>Bacillati</taxon>
        <taxon>Actinomycetota</taxon>
        <taxon>Actinomycetes</taxon>
        <taxon>Micrococcales</taxon>
        <taxon>Microbacteriaceae</taxon>
        <taxon>Frondihabitans</taxon>
    </lineage>
</organism>
<dbReference type="NCBIfam" id="TIGR00556">
    <property type="entry name" value="pantethn_trn"/>
    <property type="match status" value="1"/>
</dbReference>
<comment type="function">
    <text evidence="8">Transfers the 4'-phosphopantetheine moiety from coenzyme A to a Ser of acyl-carrier-protein.</text>
</comment>
<comment type="cofactor">
    <cofactor evidence="8">
        <name>Mg(2+)</name>
        <dbReference type="ChEBI" id="CHEBI:18420"/>
    </cofactor>
</comment>
<protein>
    <recommendedName>
        <fullName evidence="8">Holo-[acyl-carrier-protein] synthase</fullName>
        <shortName evidence="8">Holo-ACP synthase</shortName>
        <ecNumber evidence="8">2.7.8.7</ecNumber>
    </recommendedName>
    <alternativeName>
        <fullName evidence="8">4'-phosphopantetheinyl transferase AcpS</fullName>
    </alternativeName>
</protein>
<dbReference type="HAMAP" id="MF_00101">
    <property type="entry name" value="AcpS"/>
    <property type="match status" value="1"/>
</dbReference>
<dbReference type="Pfam" id="PF01648">
    <property type="entry name" value="ACPS"/>
    <property type="match status" value="1"/>
</dbReference>
<evidence type="ECO:0000256" key="8">
    <source>
        <dbReference type="HAMAP-Rule" id="MF_00101"/>
    </source>
</evidence>
<comment type="catalytic activity">
    <reaction evidence="8">
        <text>apo-[ACP] + CoA = holo-[ACP] + adenosine 3',5'-bisphosphate + H(+)</text>
        <dbReference type="Rhea" id="RHEA:12068"/>
        <dbReference type="Rhea" id="RHEA-COMP:9685"/>
        <dbReference type="Rhea" id="RHEA-COMP:9690"/>
        <dbReference type="ChEBI" id="CHEBI:15378"/>
        <dbReference type="ChEBI" id="CHEBI:29999"/>
        <dbReference type="ChEBI" id="CHEBI:57287"/>
        <dbReference type="ChEBI" id="CHEBI:58343"/>
        <dbReference type="ChEBI" id="CHEBI:64479"/>
        <dbReference type="EC" id="2.7.8.7"/>
    </reaction>
</comment>
<dbReference type="InterPro" id="IPR037143">
    <property type="entry name" value="4-PPantetheinyl_Trfase_dom_sf"/>
</dbReference>
<dbReference type="RefSeq" id="WP_345375478.1">
    <property type="nucleotide sequence ID" value="NZ_BAABLM010000003.1"/>
</dbReference>
<evidence type="ECO:0000256" key="5">
    <source>
        <dbReference type="ARBA" id="ARBA00022842"/>
    </source>
</evidence>
<dbReference type="EC" id="2.7.8.7" evidence="8"/>